<dbReference type="SUPFAM" id="SSF49265">
    <property type="entry name" value="Fibronectin type III"/>
    <property type="match status" value="2"/>
</dbReference>
<dbReference type="EMBL" id="JAODUO010000639">
    <property type="protein sequence ID" value="KAK2176803.1"/>
    <property type="molecule type" value="Genomic_DNA"/>
</dbReference>
<dbReference type="PANTHER" id="PTHR14619">
    <property type="entry name" value="NEURON-DERIVED NEUROTROPHIC FACTOR"/>
    <property type="match status" value="1"/>
</dbReference>
<dbReference type="InterPro" id="IPR013783">
    <property type="entry name" value="Ig-like_fold"/>
</dbReference>
<comment type="subcellular location">
    <subcellularLocation>
        <location evidence="1">Secreted</location>
    </subcellularLocation>
</comment>
<dbReference type="GO" id="GO:0005576">
    <property type="term" value="C:extracellular region"/>
    <property type="evidence" value="ECO:0007669"/>
    <property type="project" value="UniProtKB-SubCell"/>
</dbReference>
<dbReference type="Pfam" id="PF24354">
    <property type="entry name" value="NDNF_N"/>
    <property type="match status" value="1"/>
</dbReference>
<dbReference type="Proteomes" id="UP001209878">
    <property type="component" value="Unassembled WGS sequence"/>
</dbReference>
<evidence type="ECO:0000256" key="9">
    <source>
        <dbReference type="SAM" id="SignalP"/>
    </source>
</evidence>
<dbReference type="PANTHER" id="PTHR14619:SF3">
    <property type="entry name" value="PROTEIN NDNF"/>
    <property type="match status" value="1"/>
</dbReference>
<keyword evidence="12" id="KW-1185">Reference proteome</keyword>
<evidence type="ECO:0000256" key="3">
    <source>
        <dbReference type="ARBA" id="ARBA00022729"/>
    </source>
</evidence>
<dbReference type="GO" id="GO:0007399">
    <property type="term" value="P:nervous system development"/>
    <property type="evidence" value="ECO:0007669"/>
    <property type="project" value="UniProtKB-KW"/>
</dbReference>
<dbReference type="Pfam" id="PF10179">
    <property type="entry name" value="NDNF"/>
    <property type="match status" value="1"/>
</dbReference>
<proteinExistence type="predicted"/>
<dbReference type="InterPro" id="IPR003961">
    <property type="entry name" value="FN3_dom"/>
</dbReference>
<keyword evidence="2" id="KW-0964">Secreted</keyword>
<reference evidence="11" key="1">
    <citation type="journal article" date="2023" name="Mol. Biol. Evol.">
        <title>Third-Generation Sequencing Reveals the Adaptive Role of the Epigenome in Three Deep-Sea Polychaetes.</title>
        <authorList>
            <person name="Perez M."/>
            <person name="Aroh O."/>
            <person name="Sun Y."/>
            <person name="Lan Y."/>
            <person name="Juniper S.K."/>
            <person name="Young C.R."/>
            <person name="Angers B."/>
            <person name="Qian P.Y."/>
        </authorList>
    </citation>
    <scope>NUCLEOTIDE SEQUENCE</scope>
    <source>
        <strain evidence="11">R07B-5</strain>
    </source>
</reference>
<evidence type="ECO:0000256" key="1">
    <source>
        <dbReference type="ARBA" id="ARBA00004613"/>
    </source>
</evidence>
<feature type="signal peptide" evidence="9">
    <location>
        <begin position="1"/>
        <end position="28"/>
    </location>
</feature>
<gene>
    <name evidence="11" type="ORF">NP493_639g02011</name>
</gene>
<protein>
    <recommendedName>
        <fullName evidence="7">Protein NDNF</fullName>
    </recommendedName>
</protein>
<accession>A0AAD9KU57</accession>
<feature type="domain" description="Fibronectin type-III" evidence="10">
    <location>
        <begin position="181"/>
        <end position="314"/>
    </location>
</feature>
<keyword evidence="3 9" id="KW-0732">Signal</keyword>
<evidence type="ECO:0000256" key="5">
    <source>
        <dbReference type="ARBA" id="ARBA00022902"/>
    </source>
</evidence>
<feature type="domain" description="Fibronectin type-III" evidence="10">
    <location>
        <begin position="436"/>
        <end position="548"/>
    </location>
</feature>
<keyword evidence="4" id="KW-0677">Repeat</keyword>
<keyword evidence="5" id="KW-0524">Neurogenesis</keyword>
<name>A0AAD9KU57_RIDPI</name>
<dbReference type="InterPro" id="IPR036116">
    <property type="entry name" value="FN3_sf"/>
</dbReference>
<dbReference type="InterPro" id="IPR056225">
    <property type="entry name" value="NDNF_N"/>
</dbReference>
<sequence>MRPSITSGSCPLIVLLTLLSKWMTNVQGQHLPTRDENNFHFYIDHKELFYDTKMLPDGAQVTAYIYNGTQNSYFFLVEEAEVPMSLTVKPCASAIEWQVSWMEWTEESSGDDTDDDLLFKQKDTGNSQTTVLKPFSASGSSSYATNSSLAGLYILTLRATDGATSVHIYTTTTPDSDRLHPELPSNSAVTVVSTTRHSVSLMWKPSPTATLHGQPVHYCVAVNRKQNFPSQCSAMAHVFGDAPPTVPPHAGFGFAWEKTGSDVTRRPPVAKAAREQTSWYRCVGRKTTFTFLHGEPGQRYYFDVFAVHTATNVSSAYNGTSARTKAHARYTQLRSNRPRRYYVRRFKVERSFVYNLTAVTPMLLFTVQPCTTRVLVGLYRTSTLIRRLAVSRVQALAIGYPIPGLYVLTVSAPTDASFSFNVLVTSPPRLVPLPYPSLPPDTSVRVSGRTSRSVNLSWHGTRERQQYCLYRRAIDVGPFGRRGSARLPHHEADVCEGPRDRLRADKVRCRNFKVRRRRKTVITETVTGLRPDTLYVFDVYVRRRGGLTLPYRWTWARTKAEY</sequence>
<evidence type="ECO:0000256" key="4">
    <source>
        <dbReference type="ARBA" id="ARBA00022737"/>
    </source>
</evidence>
<evidence type="ECO:0000256" key="6">
    <source>
        <dbReference type="ARBA" id="ARBA00023180"/>
    </source>
</evidence>
<evidence type="ECO:0000313" key="11">
    <source>
        <dbReference type="EMBL" id="KAK2176803.1"/>
    </source>
</evidence>
<evidence type="ECO:0000256" key="2">
    <source>
        <dbReference type="ARBA" id="ARBA00022525"/>
    </source>
</evidence>
<dbReference type="SMART" id="SM00060">
    <property type="entry name" value="FN3"/>
    <property type="match status" value="2"/>
</dbReference>
<comment type="caution">
    <text evidence="11">The sequence shown here is derived from an EMBL/GenBank/DDBJ whole genome shotgun (WGS) entry which is preliminary data.</text>
</comment>
<organism evidence="11 12">
    <name type="scientific">Ridgeia piscesae</name>
    <name type="common">Tubeworm</name>
    <dbReference type="NCBI Taxonomy" id="27915"/>
    <lineage>
        <taxon>Eukaryota</taxon>
        <taxon>Metazoa</taxon>
        <taxon>Spiralia</taxon>
        <taxon>Lophotrochozoa</taxon>
        <taxon>Annelida</taxon>
        <taxon>Polychaeta</taxon>
        <taxon>Sedentaria</taxon>
        <taxon>Canalipalpata</taxon>
        <taxon>Sabellida</taxon>
        <taxon>Siboglinidae</taxon>
        <taxon>Ridgeia</taxon>
    </lineage>
</organism>
<dbReference type="AlphaFoldDB" id="A0AAD9KU57"/>
<dbReference type="InterPro" id="IPR019326">
    <property type="entry name" value="NDNF"/>
</dbReference>
<dbReference type="InterPro" id="IPR055271">
    <property type="entry name" value="NDNF_Fn(III)_1"/>
</dbReference>
<evidence type="ECO:0000256" key="8">
    <source>
        <dbReference type="ARBA" id="ARBA00046135"/>
    </source>
</evidence>
<evidence type="ECO:0000313" key="12">
    <source>
        <dbReference type="Proteomes" id="UP001209878"/>
    </source>
</evidence>
<dbReference type="Pfam" id="PF19433">
    <property type="entry name" value="NDNF_C"/>
    <property type="match status" value="1"/>
</dbReference>
<keyword evidence="6" id="KW-0325">Glycoprotein</keyword>
<evidence type="ECO:0000259" key="10">
    <source>
        <dbReference type="SMART" id="SM00060"/>
    </source>
</evidence>
<evidence type="ECO:0000256" key="7">
    <source>
        <dbReference type="ARBA" id="ARBA00024096"/>
    </source>
</evidence>
<comment type="function">
    <text evidence="8">Secretory protein that plays a role in various cellular processes. Acts as a chemorepellent acting on gonadotropin-releasing hormone (GnRH) expressing neurons regulating their migration to the hypothalamus. Also promotes neuron migration, growth and survival as well as neurite outgrowth and is involved in the development of the olfactory system. May also act through the regulation of growth factors activity and downstream signaling. Also regulates extracellular matrix assembly and cell adhesiveness. Promotes endothelial cell survival, vessel formation and plays an important role in the process of revascularization through NOS3-dependent mechanisms.</text>
</comment>
<dbReference type="InterPro" id="IPR045805">
    <property type="entry name" value="NDNF_C"/>
</dbReference>
<feature type="chain" id="PRO_5041943451" description="Protein NDNF" evidence="9">
    <location>
        <begin position="29"/>
        <end position="562"/>
    </location>
</feature>
<dbReference type="Gene3D" id="2.60.40.10">
    <property type="entry name" value="Immunoglobulins"/>
    <property type="match status" value="2"/>
</dbReference>